<evidence type="ECO:0000313" key="10">
    <source>
        <dbReference type="EMBL" id="EPE25882.1"/>
    </source>
</evidence>
<dbReference type="KEGG" id="glz:GLAREA_01794"/>
<reference evidence="10 11" key="1">
    <citation type="journal article" date="2013" name="BMC Genomics">
        <title>Genomics-driven discovery of the pneumocandin biosynthetic gene cluster in the fungus Glarea lozoyensis.</title>
        <authorList>
            <person name="Chen L."/>
            <person name="Yue Q."/>
            <person name="Zhang X."/>
            <person name="Xiang M."/>
            <person name="Wang C."/>
            <person name="Li S."/>
            <person name="Che Y."/>
            <person name="Ortiz-Lopez F.J."/>
            <person name="Bills G.F."/>
            <person name="Liu X."/>
            <person name="An Z."/>
        </authorList>
    </citation>
    <scope>NUCLEOTIDE SEQUENCE [LARGE SCALE GENOMIC DNA]</scope>
    <source>
        <strain evidence="11">ATCC 20868 / MF5171</strain>
    </source>
</reference>
<evidence type="ECO:0000256" key="8">
    <source>
        <dbReference type="SAM" id="SignalP"/>
    </source>
</evidence>
<dbReference type="eggNOG" id="ENOG502SN7T">
    <property type="taxonomic scope" value="Eukaryota"/>
</dbReference>
<feature type="chain" id="PRO_5004518727" description="Rhodopsin domain-containing protein" evidence="8">
    <location>
        <begin position="20"/>
        <end position="517"/>
    </location>
</feature>
<feature type="domain" description="Rhodopsin" evidence="9">
    <location>
        <begin position="132"/>
        <end position="369"/>
    </location>
</feature>
<keyword evidence="11" id="KW-1185">Reference proteome</keyword>
<dbReference type="PANTHER" id="PTHR33048">
    <property type="entry name" value="PTH11-LIKE INTEGRAL MEMBRANE PROTEIN (AFU_ORTHOLOGUE AFUA_5G11245)"/>
    <property type="match status" value="1"/>
</dbReference>
<evidence type="ECO:0000256" key="7">
    <source>
        <dbReference type="SAM" id="Phobius"/>
    </source>
</evidence>
<feature type="transmembrane region" description="Helical" evidence="7">
    <location>
        <begin position="345"/>
        <end position="372"/>
    </location>
</feature>
<dbReference type="InterPro" id="IPR052337">
    <property type="entry name" value="SAT4-like"/>
</dbReference>
<dbReference type="GeneID" id="19460852"/>
<proteinExistence type="inferred from homology"/>
<feature type="transmembrane region" description="Helical" evidence="7">
    <location>
        <begin position="192"/>
        <end position="216"/>
    </location>
</feature>
<dbReference type="OMA" id="ATICACM"/>
<keyword evidence="3 7" id="KW-1133">Transmembrane helix</keyword>
<keyword evidence="2 7" id="KW-0812">Transmembrane</keyword>
<feature type="region of interest" description="Disordered" evidence="6">
    <location>
        <begin position="438"/>
        <end position="470"/>
    </location>
</feature>
<gene>
    <name evidence="10" type="ORF">GLAREA_01794</name>
</gene>
<dbReference type="RefSeq" id="XP_008087201.1">
    <property type="nucleotide sequence ID" value="XM_008089010.1"/>
</dbReference>
<feature type="transmembrane region" description="Helical" evidence="7">
    <location>
        <begin position="148"/>
        <end position="167"/>
    </location>
</feature>
<feature type="transmembrane region" description="Helical" evidence="7">
    <location>
        <begin position="115"/>
        <end position="136"/>
    </location>
</feature>
<dbReference type="Proteomes" id="UP000016922">
    <property type="component" value="Unassembled WGS sequence"/>
</dbReference>
<dbReference type="HOGENOM" id="CLU_028200_6_2_1"/>
<accession>S3CHE4</accession>
<dbReference type="PANTHER" id="PTHR33048:SF160">
    <property type="entry name" value="SAT4 FAMILY MEMBRANE PROTEIN"/>
    <property type="match status" value="1"/>
</dbReference>
<dbReference type="OrthoDB" id="5329176at2759"/>
<feature type="signal peptide" evidence="8">
    <location>
        <begin position="1"/>
        <end position="19"/>
    </location>
</feature>
<protein>
    <recommendedName>
        <fullName evidence="9">Rhodopsin domain-containing protein</fullName>
    </recommendedName>
</protein>
<evidence type="ECO:0000256" key="2">
    <source>
        <dbReference type="ARBA" id="ARBA00022692"/>
    </source>
</evidence>
<organism evidence="10 11">
    <name type="scientific">Glarea lozoyensis (strain ATCC 20868 / MF5171)</name>
    <dbReference type="NCBI Taxonomy" id="1116229"/>
    <lineage>
        <taxon>Eukaryota</taxon>
        <taxon>Fungi</taxon>
        <taxon>Dikarya</taxon>
        <taxon>Ascomycota</taxon>
        <taxon>Pezizomycotina</taxon>
        <taxon>Leotiomycetes</taxon>
        <taxon>Helotiales</taxon>
        <taxon>Helotiaceae</taxon>
        <taxon>Glarea</taxon>
    </lineage>
</organism>
<sequence length="517" mass="56596">MFFYPALLCIFFAITTVNATVNITDVILSLPECSVGTAFLQNHEVEAKLIQIQCILTNPKVVSDPHGTCTNESIQASVSACVQKSCVPLDQARVVIANGKLCEGVPVNNTRVVDAYIAGFVCVLPALLAIALRLYSRHKIAREFGYDDYLMCIVAVFLVVLLVLDVYNAGTNGFGRHLWAIDPERIEELLKILWVVEIFYTASVTVIKSSIVMFYLRIFPGRYTRAASFTTLALVVSSGIAIILATVFQCKPVSGAWHFFSPSQCVNLNLLIYASGYIGIGLDVLILIIPIPAALKLKMELKKKLLVMCMFSVGVFAFIISIVRLRFIVSFGSSTDPTWDNVLPAIWSLAEVTVATICACMPAVRALLALIFPKLFDTLSRPSQPSHPTPFKDTPFPSGSAHRFIPTPSSERPDIVYGKHDVASPEDISLRNIEAASDTKDKTSWTSSQLTQSGGTMDTKRTSQNSTCASVHASSETNIITLGDSSLSDRQTVDEGADAGIERKRKTRSLGFDFNWK</sequence>
<evidence type="ECO:0000256" key="1">
    <source>
        <dbReference type="ARBA" id="ARBA00004141"/>
    </source>
</evidence>
<keyword evidence="4 7" id="KW-0472">Membrane</keyword>
<feature type="transmembrane region" description="Helical" evidence="7">
    <location>
        <begin position="228"/>
        <end position="248"/>
    </location>
</feature>
<comment type="similarity">
    <text evidence="5">Belongs to the SAT4 family.</text>
</comment>
<evidence type="ECO:0000259" key="9">
    <source>
        <dbReference type="Pfam" id="PF20684"/>
    </source>
</evidence>
<evidence type="ECO:0000256" key="6">
    <source>
        <dbReference type="SAM" id="MobiDB-lite"/>
    </source>
</evidence>
<feature type="transmembrane region" description="Helical" evidence="7">
    <location>
        <begin position="305"/>
        <end position="325"/>
    </location>
</feature>
<dbReference type="AlphaFoldDB" id="S3CHE4"/>
<comment type="subcellular location">
    <subcellularLocation>
        <location evidence="1">Membrane</location>
        <topology evidence="1">Multi-pass membrane protein</topology>
    </subcellularLocation>
</comment>
<evidence type="ECO:0000313" key="11">
    <source>
        <dbReference type="Proteomes" id="UP000016922"/>
    </source>
</evidence>
<keyword evidence="8" id="KW-0732">Signal</keyword>
<name>S3CHE4_GLAL2</name>
<evidence type="ECO:0000256" key="4">
    <source>
        <dbReference type="ARBA" id="ARBA00023136"/>
    </source>
</evidence>
<feature type="transmembrane region" description="Helical" evidence="7">
    <location>
        <begin position="268"/>
        <end position="293"/>
    </location>
</feature>
<feature type="compositionally biased region" description="Polar residues" evidence="6">
    <location>
        <begin position="449"/>
        <end position="470"/>
    </location>
</feature>
<dbReference type="Pfam" id="PF20684">
    <property type="entry name" value="Fung_rhodopsin"/>
    <property type="match status" value="1"/>
</dbReference>
<dbReference type="EMBL" id="KE145371">
    <property type="protein sequence ID" value="EPE25882.1"/>
    <property type="molecule type" value="Genomic_DNA"/>
</dbReference>
<evidence type="ECO:0000256" key="5">
    <source>
        <dbReference type="ARBA" id="ARBA00038359"/>
    </source>
</evidence>
<evidence type="ECO:0000256" key="3">
    <source>
        <dbReference type="ARBA" id="ARBA00022989"/>
    </source>
</evidence>
<dbReference type="GO" id="GO:0016020">
    <property type="term" value="C:membrane"/>
    <property type="evidence" value="ECO:0007669"/>
    <property type="project" value="UniProtKB-SubCell"/>
</dbReference>
<dbReference type="InterPro" id="IPR049326">
    <property type="entry name" value="Rhodopsin_dom_fungi"/>
</dbReference>